<dbReference type="AlphaFoldDB" id="A0A7L9RU11"/>
<evidence type="ECO:0000313" key="4">
    <source>
        <dbReference type="EMBL" id="QOL20011.1"/>
    </source>
</evidence>
<feature type="domain" description="Phospholipase/carboxylesterase/thioesterase" evidence="3">
    <location>
        <begin position="26"/>
        <end position="223"/>
    </location>
</feature>
<proteinExistence type="inferred from homology"/>
<dbReference type="KEGG" id="pbal:CPBP_00788"/>
<dbReference type="SUPFAM" id="SSF53474">
    <property type="entry name" value="alpha/beta-Hydrolases"/>
    <property type="match status" value="1"/>
</dbReference>
<keyword evidence="2 4" id="KW-0378">Hydrolase</keyword>
<dbReference type="GO" id="GO:0106435">
    <property type="term" value="F:carboxylesterase activity"/>
    <property type="evidence" value="ECO:0007669"/>
    <property type="project" value="UniProtKB-EC"/>
</dbReference>
<dbReference type="Proteomes" id="UP000594001">
    <property type="component" value="Chromosome"/>
</dbReference>
<dbReference type="PANTHER" id="PTHR10655:SF17">
    <property type="entry name" value="LYSOPHOSPHOLIPASE-LIKE PROTEIN 1"/>
    <property type="match status" value="1"/>
</dbReference>
<sequence>MNTGDTMLRPLKHLTGPIQRTKLDCPPEQLFIFLHGWGADGQNLLDIALSLSHDFPKAEFHLPNAPHPCEANIKGYQWFSLSDESQEALLSGVEDAAKITEHYIREHTQHAHLDYKNVILLGFSQGAMLAKHLALTRPNLCGVVAAYSGKLVGIPEVLSEEKVPVILIHGDDDLVIPVEAMVESYHLLKELGVPADAYRMAELAHGINQAGLELGHRFIKEHIGFEK</sequence>
<reference evidence="4 5" key="1">
    <citation type="submission" date="2020-06" db="EMBL/GenBank/DDBJ databases">
        <title>The endosymbiont of the kinetoplastid Bodo saltans is a Paracaedibacter-like alpha-proteobacterium possessing a putative toxin-antitoxin system.</title>
        <authorList>
            <person name="Midha S."/>
            <person name="Rigden D.J."/>
            <person name="Siozios S."/>
            <person name="Hurst G.D.D."/>
            <person name="Jackson A.P."/>
        </authorList>
    </citation>
    <scope>NUCLEOTIDE SEQUENCE [LARGE SCALE GENOMIC DNA]</scope>
    <source>
        <strain evidence="4">Lake Konstanz</strain>
    </source>
</reference>
<organism evidence="4 5">
    <name type="scientific">Candidatus Bodocaedibacter vickermanii</name>
    <dbReference type="NCBI Taxonomy" id="2741701"/>
    <lineage>
        <taxon>Bacteria</taxon>
        <taxon>Pseudomonadati</taxon>
        <taxon>Pseudomonadota</taxon>
        <taxon>Alphaproteobacteria</taxon>
        <taxon>Holosporales</taxon>
        <taxon>Candidatus Paracaedibacteraceae</taxon>
        <taxon>Candidatus Bodocaedibacter</taxon>
    </lineage>
</organism>
<dbReference type="InterPro" id="IPR003140">
    <property type="entry name" value="PLipase/COase/thioEstase"/>
</dbReference>
<evidence type="ECO:0000256" key="2">
    <source>
        <dbReference type="ARBA" id="ARBA00022801"/>
    </source>
</evidence>
<dbReference type="RefSeq" id="WP_350331566.1">
    <property type="nucleotide sequence ID" value="NZ_CP054719.1"/>
</dbReference>
<protein>
    <submittedName>
        <fullName evidence="4">Carboxylesterase 2</fullName>
        <ecNumber evidence="4">3.1.1.1</ecNumber>
    </submittedName>
</protein>
<accession>A0A7L9RU11</accession>
<evidence type="ECO:0000259" key="3">
    <source>
        <dbReference type="Pfam" id="PF02230"/>
    </source>
</evidence>
<keyword evidence="5" id="KW-1185">Reference proteome</keyword>
<evidence type="ECO:0000313" key="5">
    <source>
        <dbReference type="Proteomes" id="UP000594001"/>
    </source>
</evidence>
<name>A0A7L9RU11_9PROT</name>
<dbReference type="InterPro" id="IPR050565">
    <property type="entry name" value="LYPA1-2/EST-like"/>
</dbReference>
<comment type="similarity">
    <text evidence="1">Belongs to the AB hydrolase superfamily. AB hydrolase 2 family.</text>
</comment>
<dbReference type="Pfam" id="PF02230">
    <property type="entry name" value="Abhydrolase_2"/>
    <property type="match status" value="1"/>
</dbReference>
<gene>
    <name evidence="4" type="primary">estB</name>
    <name evidence="4" type="ORF">CPBP_00788</name>
</gene>
<dbReference type="PANTHER" id="PTHR10655">
    <property type="entry name" value="LYSOPHOSPHOLIPASE-RELATED"/>
    <property type="match status" value="1"/>
</dbReference>
<dbReference type="EC" id="3.1.1.1" evidence="4"/>
<evidence type="ECO:0000256" key="1">
    <source>
        <dbReference type="ARBA" id="ARBA00006499"/>
    </source>
</evidence>
<dbReference type="InterPro" id="IPR029058">
    <property type="entry name" value="AB_hydrolase_fold"/>
</dbReference>
<dbReference type="Gene3D" id="3.40.50.1820">
    <property type="entry name" value="alpha/beta hydrolase"/>
    <property type="match status" value="1"/>
</dbReference>
<dbReference type="EMBL" id="CP054719">
    <property type="protein sequence ID" value="QOL20011.1"/>
    <property type="molecule type" value="Genomic_DNA"/>
</dbReference>